<name>A0A1H0XK17_9ACTN</name>
<evidence type="ECO:0000313" key="5">
    <source>
        <dbReference type="Proteomes" id="UP000217103"/>
    </source>
</evidence>
<feature type="transmembrane region" description="Helical" evidence="1">
    <location>
        <begin position="12"/>
        <end position="35"/>
    </location>
</feature>
<accession>A0A1H0XK17</accession>
<reference evidence="3 5" key="1">
    <citation type="submission" date="2016-10" db="EMBL/GenBank/DDBJ databases">
        <authorList>
            <person name="de Groot N.N."/>
        </authorList>
    </citation>
    <scope>NUCLEOTIDE SEQUENCE [LARGE SCALE GENOMIC DNA]</scope>
    <source>
        <strain evidence="3 5">DSM 43794</strain>
    </source>
</reference>
<evidence type="ECO:0000313" key="3">
    <source>
        <dbReference type="EMBL" id="SDQ03260.1"/>
    </source>
</evidence>
<keyword evidence="1" id="KW-1133">Transmembrane helix</keyword>
<protein>
    <submittedName>
        <fullName evidence="3">Uncharacterized protein</fullName>
    </submittedName>
</protein>
<organism evidence="3 5">
    <name type="scientific">Thermostaphylospora chromogena</name>
    <dbReference type="NCBI Taxonomy" id="35622"/>
    <lineage>
        <taxon>Bacteria</taxon>
        <taxon>Bacillati</taxon>
        <taxon>Actinomycetota</taxon>
        <taxon>Actinomycetes</taxon>
        <taxon>Streptosporangiales</taxon>
        <taxon>Thermomonosporaceae</taxon>
        <taxon>Thermostaphylospora</taxon>
    </lineage>
</organism>
<dbReference type="Proteomes" id="UP000217103">
    <property type="component" value="Unassembled WGS sequence"/>
</dbReference>
<sequence length="71" mass="7296">MRQPEAGWVLRALWLAVILIGSIIAAIVCGVLTWLGGVHPALAVVNGAGGFATTVGVFLAIAHFLSEKSPS</sequence>
<evidence type="ECO:0000313" key="2">
    <source>
        <dbReference type="EMBL" id="SDQ03151.1"/>
    </source>
</evidence>
<keyword evidence="5" id="KW-1185">Reference proteome</keyword>
<dbReference type="OrthoDB" id="4568574at2"/>
<dbReference type="EMBL" id="FNKK01000001">
    <property type="protein sequence ID" value="SDQ03151.1"/>
    <property type="molecule type" value="Genomic_DNA"/>
</dbReference>
<dbReference type="AlphaFoldDB" id="A0A1H0XK17"/>
<keyword evidence="1" id="KW-0812">Transmembrane</keyword>
<proteinExistence type="predicted"/>
<evidence type="ECO:0000313" key="4">
    <source>
        <dbReference type="EMBL" id="SDQ03422.1"/>
    </source>
</evidence>
<evidence type="ECO:0000256" key="1">
    <source>
        <dbReference type="SAM" id="Phobius"/>
    </source>
</evidence>
<feature type="transmembrane region" description="Helical" evidence="1">
    <location>
        <begin position="41"/>
        <end position="65"/>
    </location>
</feature>
<dbReference type="RefSeq" id="WP_093256565.1">
    <property type="nucleotide sequence ID" value="NZ_FNKK01000001.1"/>
</dbReference>
<gene>
    <name evidence="2" type="ORF">SAMN04489764_0010</name>
    <name evidence="3" type="ORF">SAMN04489764_0033</name>
    <name evidence="4" type="ORF">SAMN04489764_0059</name>
</gene>
<dbReference type="EMBL" id="FNKK01000001">
    <property type="protein sequence ID" value="SDQ03422.1"/>
    <property type="molecule type" value="Genomic_DNA"/>
</dbReference>
<dbReference type="EMBL" id="FNKK01000001">
    <property type="protein sequence ID" value="SDQ03260.1"/>
    <property type="molecule type" value="Genomic_DNA"/>
</dbReference>
<keyword evidence="1" id="KW-0472">Membrane</keyword>